<name>A0ABX8X0L5_9CYAN</name>
<dbReference type="Pfam" id="PF13470">
    <property type="entry name" value="PIN_3"/>
    <property type="match status" value="1"/>
</dbReference>
<organism evidence="2 3">
    <name type="scientific">Sphaerospermopsis torques-reginae ITEP-024</name>
    <dbReference type="NCBI Taxonomy" id="984208"/>
    <lineage>
        <taxon>Bacteria</taxon>
        <taxon>Bacillati</taxon>
        <taxon>Cyanobacteriota</taxon>
        <taxon>Cyanophyceae</taxon>
        <taxon>Nostocales</taxon>
        <taxon>Aphanizomenonaceae</taxon>
        <taxon>Sphaerospermopsis</taxon>
        <taxon>Sphaerospermopsis torques-reginae</taxon>
    </lineage>
</organism>
<dbReference type="Gene3D" id="3.40.50.1010">
    <property type="entry name" value="5'-nuclease"/>
    <property type="match status" value="1"/>
</dbReference>
<dbReference type="InterPro" id="IPR029060">
    <property type="entry name" value="PIN-like_dom_sf"/>
</dbReference>
<feature type="domain" description="PIN" evidence="1">
    <location>
        <begin position="3"/>
        <end position="116"/>
    </location>
</feature>
<evidence type="ECO:0000313" key="2">
    <source>
        <dbReference type="EMBL" id="QYX32209.1"/>
    </source>
</evidence>
<dbReference type="Proteomes" id="UP000826540">
    <property type="component" value="Chromosome"/>
</dbReference>
<evidence type="ECO:0000313" key="3">
    <source>
        <dbReference type="Proteomes" id="UP000826540"/>
    </source>
</evidence>
<dbReference type="RefSeq" id="WP_220610149.1">
    <property type="nucleotide sequence ID" value="NZ_CP080598.1"/>
</dbReference>
<keyword evidence="3" id="KW-1185">Reference proteome</keyword>
<proteinExistence type="predicted"/>
<accession>A0ABX8X0L5</accession>
<dbReference type="InterPro" id="IPR002716">
    <property type="entry name" value="PIN_dom"/>
</dbReference>
<protein>
    <submittedName>
        <fullName evidence="2">PIN domain-containing protein</fullName>
    </submittedName>
</protein>
<gene>
    <name evidence="2" type="ORF">K2F26_01995</name>
</gene>
<reference evidence="2 3" key="1">
    <citation type="journal article" date="2022" name="J. Am. Chem. Soc.">
        <title>Biosynthesis of Guanitoxin Enables Global Environmental Detection in Freshwater Cyanobacteria.</title>
        <authorList>
            <person name="Lima S.T."/>
            <person name="Fallon T.R."/>
            <person name="Cordoza J.L."/>
            <person name="Chekan J.R."/>
            <person name="Delbaje E."/>
            <person name="Hopiavuori A.R."/>
            <person name="Alvarenga D.O."/>
            <person name="Wood S.M."/>
            <person name="Luhavaya H."/>
            <person name="Baumgartner J.T."/>
            <person name="Dorr F.A."/>
            <person name="Etchegaray A."/>
            <person name="Pinto E."/>
            <person name="McKinnie S.M.K."/>
            <person name="Fiore M.F."/>
            <person name="Moore B.S."/>
        </authorList>
    </citation>
    <scope>NUCLEOTIDE SEQUENCE [LARGE SCALE GENOMIC DNA]</scope>
    <source>
        <strain evidence="2 3">ITEP-024</strain>
    </source>
</reference>
<dbReference type="SUPFAM" id="SSF88723">
    <property type="entry name" value="PIN domain-like"/>
    <property type="match status" value="1"/>
</dbReference>
<dbReference type="EMBL" id="CP080598">
    <property type="protein sequence ID" value="QYX32209.1"/>
    <property type="molecule type" value="Genomic_DNA"/>
</dbReference>
<sequence length="138" mass="15155">MKRIFIDTNIVLDFLLEREPFVEDAASLFAKIDAGEIAGFIAATTITNIYYIIRKAAGVTVAQDAISQILTDLHICAVDKNMLETAVALNFRDFEDAVQYACAMKSMVDVIVTRDVSGFLGSEIPVILPGELNHISQE</sequence>
<evidence type="ECO:0000259" key="1">
    <source>
        <dbReference type="Pfam" id="PF13470"/>
    </source>
</evidence>